<gene>
    <name evidence="2" type="ORF">KIN20_025517</name>
</gene>
<protein>
    <submittedName>
        <fullName evidence="2">Uncharacterized protein</fullName>
    </submittedName>
</protein>
<evidence type="ECO:0000313" key="2">
    <source>
        <dbReference type="EMBL" id="KAJ1365266.1"/>
    </source>
</evidence>
<proteinExistence type="predicted"/>
<comment type="caution">
    <text evidence="2">The sequence shown here is derived from an EMBL/GenBank/DDBJ whole genome shotgun (WGS) entry which is preliminary data.</text>
</comment>
<dbReference type="Proteomes" id="UP001196413">
    <property type="component" value="Unassembled WGS sequence"/>
</dbReference>
<keyword evidence="3" id="KW-1185">Reference proteome</keyword>
<dbReference type="EMBL" id="JAHQIW010005207">
    <property type="protein sequence ID" value="KAJ1365266.1"/>
    <property type="molecule type" value="Genomic_DNA"/>
</dbReference>
<organism evidence="2 3">
    <name type="scientific">Parelaphostrongylus tenuis</name>
    <name type="common">Meningeal worm</name>
    <dbReference type="NCBI Taxonomy" id="148309"/>
    <lineage>
        <taxon>Eukaryota</taxon>
        <taxon>Metazoa</taxon>
        <taxon>Ecdysozoa</taxon>
        <taxon>Nematoda</taxon>
        <taxon>Chromadorea</taxon>
        <taxon>Rhabditida</taxon>
        <taxon>Rhabditina</taxon>
        <taxon>Rhabditomorpha</taxon>
        <taxon>Strongyloidea</taxon>
        <taxon>Metastrongylidae</taxon>
        <taxon>Parelaphostrongylus</taxon>
    </lineage>
</organism>
<evidence type="ECO:0000256" key="1">
    <source>
        <dbReference type="SAM" id="SignalP"/>
    </source>
</evidence>
<keyword evidence="1" id="KW-0732">Signal</keyword>
<sequence>MLRREMCLSVLILLTVSGYAVCSSCVDGVDNVIRVYDTSDGGGKILVKDVEIGTYGKDKMPTCVDGKPQVMFPGYFKLLKGTVEILDGVKGKQPLQLSVTLEKKLVLRRSSL</sequence>
<name>A0AAD5NAU0_PARTN</name>
<dbReference type="AlphaFoldDB" id="A0AAD5NAU0"/>
<reference evidence="2" key="1">
    <citation type="submission" date="2021-06" db="EMBL/GenBank/DDBJ databases">
        <title>Parelaphostrongylus tenuis whole genome reference sequence.</title>
        <authorList>
            <person name="Garwood T.J."/>
            <person name="Larsen P.A."/>
            <person name="Fountain-Jones N.M."/>
            <person name="Garbe J.R."/>
            <person name="Macchietto M.G."/>
            <person name="Kania S.A."/>
            <person name="Gerhold R.W."/>
            <person name="Richards J.E."/>
            <person name="Wolf T.M."/>
        </authorList>
    </citation>
    <scope>NUCLEOTIDE SEQUENCE</scope>
    <source>
        <strain evidence="2">MNPRO001-30</strain>
        <tissue evidence="2">Meninges</tissue>
    </source>
</reference>
<evidence type="ECO:0000313" key="3">
    <source>
        <dbReference type="Proteomes" id="UP001196413"/>
    </source>
</evidence>
<accession>A0AAD5NAU0</accession>
<feature type="signal peptide" evidence="1">
    <location>
        <begin position="1"/>
        <end position="22"/>
    </location>
</feature>
<feature type="chain" id="PRO_5042123804" evidence="1">
    <location>
        <begin position="23"/>
        <end position="112"/>
    </location>
</feature>